<dbReference type="InterPro" id="IPR027417">
    <property type="entry name" value="P-loop_NTPase"/>
</dbReference>
<dbReference type="GO" id="GO:0046872">
    <property type="term" value="F:metal ion binding"/>
    <property type="evidence" value="ECO:0007669"/>
    <property type="project" value="UniProtKB-KW"/>
</dbReference>
<evidence type="ECO:0000256" key="6">
    <source>
        <dbReference type="ARBA" id="ARBA00022824"/>
    </source>
</evidence>
<keyword evidence="8" id="KW-0479">Metal-binding</keyword>
<evidence type="ECO:0000256" key="5">
    <source>
        <dbReference type="ARBA" id="ARBA00022801"/>
    </source>
</evidence>
<feature type="binding site" evidence="8">
    <location>
        <begin position="36"/>
        <end position="43"/>
    </location>
    <ligand>
        <name>ATP</name>
        <dbReference type="ChEBI" id="CHEBI:30616"/>
    </ligand>
</feature>
<dbReference type="PANTHER" id="PTHR10803:SF3">
    <property type="entry name" value="ATPASE GET3"/>
    <property type="match status" value="1"/>
</dbReference>
<dbReference type="SUPFAM" id="SSF52540">
    <property type="entry name" value="P-loop containing nucleoside triphosphate hydrolases"/>
    <property type="match status" value="1"/>
</dbReference>
<evidence type="ECO:0000256" key="1">
    <source>
        <dbReference type="ARBA" id="ARBA00011040"/>
    </source>
</evidence>
<dbReference type="FunFam" id="3.40.50.300:FF:000235">
    <property type="entry name" value="ATPase ASNA1"/>
    <property type="match status" value="1"/>
</dbReference>
<feature type="binding site" evidence="8">
    <location>
        <position position="290"/>
    </location>
    <ligand>
        <name>Zn(2+)</name>
        <dbReference type="ChEBI" id="CHEBI:29105"/>
        <note>ligand shared between dimeric partners</note>
    </ligand>
</feature>
<dbReference type="GO" id="GO:0005524">
    <property type="term" value="F:ATP binding"/>
    <property type="evidence" value="ECO:0007669"/>
    <property type="project" value="UniProtKB-UniRule"/>
</dbReference>
<feature type="binding site" evidence="8">
    <location>
        <position position="275"/>
    </location>
    <ligand>
        <name>ATP</name>
        <dbReference type="ChEBI" id="CHEBI:30616"/>
    </ligand>
</feature>
<dbReference type="GO" id="GO:0071816">
    <property type="term" value="P:tail-anchored membrane protein insertion into ER membrane"/>
    <property type="evidence" value="ECO:0007669"/>
    <property type="project" value="TreeGrafter"/>
</dbReference>
<keyword evidence="8" id="KW-0862">Zinc</keyword>
<reference evidence="10" key="1">
    <citation type="submission" date="2009-03" db="EMBL/GenBank/DDBJ databases">
        <title>Caligus clemensi ESTs and full-length cDNAs.</title>
        <authorList>
            <person name="Yasuike M."/>
            <person name="von Schalburg K."/>
            <person name="Cooper G."/>
            <person name="Leong J."/>
            <person name="Jones S.R.M."/>
            <person name="Koop B.F."/>
        </authorList>
    </citation>
    <scope>NUCLEOTIDE SEQUENCE</scope>
    <source>
        <tissue evidence="10">Whole</tissue>
    </source>
</reference>
<feature type="binding site" evidence="8">
    <location>
        <position position="248"/>
    </location>
    <ligand>
        <name>ATP</name>
        <dbReference type="ChEBI" id="CHEBI:30616"/>
    </ligand>
</feature>
<dbReference type="EMBL" id="BT080773">
    <property type="protein sequence ID" value="ACO15197.1"/>
    <property type="molecule type" value="mRNA"/>
</dbReference>
<dbReference type="GO" id="GO:0016887">
    <property type="term" value="F:ATP hydrolysis activity"/>
    <property type="evidence" value="ECO:0007669"/>
    <property type="project" value="InterPro"/>
</dbReference>
<dbReference type="Pfam" id="PF02374">
    <property type="entry name" value="ArsA_ATPase"/>
    <property type="match status" value="1"/>
</dbReference>
<feature type="domain" description="ArsA/GET3 Anion-transporting ATPase-like" evidence="9">
    <location>
        <begin position="29"/>
        <end position="337"/>
    </location>
</feature>
<sequence>MSSTLMAGEDDFEIPEGSLRNVLDQKSLRWVFVGGKGGVGKTTCSCSLSVQLSLVRESVLIISTDPAHNISDAFDQKFSKVPSLANGYKNLFAMEIDPNVGVNELPEEYFDEIPDESSRETWKMSKGIMQELLGAFPGIDEAMSYTEVMKLVKRMDFSVVVFDTAPTGHTLRLLSFPAVVEKGLSKLLKLKSQLSPFISQIGRMFGGSEFNPEILSSKLEEMLPVIQQVHEQFKDPNSTTFVCVCIAEFLSLYETERLVQELAKCGIDTHNIIVNQLLFQKSGEKPCSMCEARCKIQAKYLEQIGTLYEDFHVTKLPLLDKEVRGAANVQSFSKNLITPYQPE</sequence>
<evidence type="ECO:0000259" key="9">
    <source>
        <dbReference type="Pfam" id="PF02374"/>
    </source>
</evidence>
<evidence type="ECO:0000256" key="3">
    <source>
        <dbReference type="ARBA" id="ARBA00022490"/>
    </source>
</evidence>
<comment type="function">
    <text evidence="8">ATPase required for the post-translational delivery of tail-anchored (TA) proteins to the endoplasmic reticulum. Recognizes and selectively binds the transmembrane domain of TA proteins in the cytosol. This complex then targets to the endoplasmic reticulum by membrane-bound receptors, where the tail-anchored protein is released for insertion. This process is regulated by ATP binding and hydrolysis. ATP binding drives the homodimer towards the closed dimer state, facilitating recognition of newly synthesized TA membrane proteins. ATP hydrolysis is required for insertion. Subsequently, the homodimer reverts towards the open dimer state, lowering its affinity for the membrane-bound receptor, and returning it to the cytosol to initiate a new round of targeting.</text>
</comment>
<name>C1C1P4_CALCM</name>
<organism evidence="10">
    <name type="scientific">Caligus clemensi</name>
    <name type="common">Sea louse</name>
    <dbReference type="NCBI Taxonomy" id="344056"/>
    <lineage>
        <taxon>Eukaryota</taxon>
        <taxon>Metazoa</taxon>
        <taxon>Ecdysozoa</taxon>
        <taxon>Arthropoda</taxon>
        <taxon>Crustacea</taxon>
        <taxon>Multicrustacea</taxon>
        <taxon>Hexanauplia</taxon>
        <taxon>Copepoda</taxon>
        <taxon>Siphonostomatoida</taxon>
        <taxon>Caligidae</taxon>
        <taxon>Caligus</taxon>
    </lineage>
</organism>
<dbReference type="Gene3D" id="3.40.50.300">
    <property type="entry name" value="P-loop containing nucleotide triphosphate hydrolases"/>
    <property type="match status" value="1"/>
</dbReference>
<gene>
    <name evidence="10" type="primary">ARSA1</name>
</gene>
<evidence type="ECO:0000256" key="8">
    <source>
        <dbReference type="HAMAP-Rule" id="MF_03112"/>
    </source>
</evidence>
<dbReference type="CDD" id="cd02035">
    <property type="entry name" value="ArsA"/>
    <property type="match status" value="1"/>
</dbReference>
<keyword evidence="4 8" id="KW-0547">Nucleotide-binding</keyword>
<comment type="subcellular location">
    <subcellularLocation>
        <location evidence="8">Cytoplasm</location>
    </subcellularLocation>
    <subcellularLocation>
        <location evidence="8">Endoplasmic reticulum</location>
    </subcellularLocation>
</comment>
<proteinExistence type="evidence at transcript level"/>
<dbReference type="AlphaFoldDB" id="C1C1P4"/>
<dbReference type="InterPro" id="IPR016300">
    <property type="entry name" value="ATPase_ArsA/GET3"/>
</dbReference>
<dbReference type="GO" id="GO:0043529">
    <property type="term" value="C:GET complex"/>
    <property type="evidence" value="ECO:0007669"/>
    <property type="project" value="TreeGrafter"/>
</dbReference>
<dbReference type="PANTHER" id="PTHR10803">
    <property type="entry name" value="ARSENICAL PUMP-DRIVING ATPASE ARSENITE-TRANSLOCATING ATPASE"/>
    <property type="match status" value="1"/>
</dbReference>
<comment type="subunit">
    <text evidence="8">Homodimer.</text>
</comment>
<keyword evidence="6 8" id="KW-0256">Endoplasmic reticulum</keyword>
<feature type="active site" evidence="8">
    <location>
        <position position="65"/>
    </location>
</feature>
<keyword evidence="2 8" id="KW-0813">Transport</keyword>
<dbReference type="EC" id="3.6.-.-" evidence="8"/>
<evidence type="ECO:0000313" key="10">
    <source>
        <dbReference type="EMBL" id="ACO15197.1"/>
    </source>
</evidence>
<keyword evidence="7 8" id="KW-0067">ATP-binding</keyword>
<evidence type="ECO:0000256" key="2">
    <source>
        <dbReference type="ARBA" id="ARBA00022448"/>
    </source>
</evidence>
<feature type="binding site" evidence="8">
    <location>
        <position position="287"/>
    </location>
    <ligand>
        <name>Zn(2+)</name>
        <dbReference type="ChEBI" id="CHEBI:29105"/>
        <note>ligand shared between dimeric partners</note>
    </ligand>
</feature>
<evidence type="ECO:0000256" key="7">
    <source>
        <dbReference type="ARBA" id="ARBA00022840"/>
    </source>
</evidence>
<dbReference type="HAMAP" id="MF_03112">
    <property type="entry name" value="Asna1_Get3"/>
    <property type="match status" value="1"/>
</dbReference>
<protein>
    <recommendedName>
        <fullName evidence="8">ATPase ASNA1 homolog</fullName>
        <ecNumber evidence="8">3.6.-.-</ecNumber>
    </recommendedName>
    <alternativeName>
        <fullName evidence="8">Arsenical pump-driving ATPase homolog</fullName>
    </alternativeName>
    <alternativeName>
        <fullName evidence="8">Arsenite-stimulated ATPase</fullName>
    </alternativeName>
</protein>
<keyword evidence="5 8" id="KW-0378">Hydrolase</keyword>
<dbReference type="InterPro" id="IPR027542">
    <property type="entry name" value="ATPase_ArsA/GET3_euk"/>
</dbReference>
<dbReference type="InterPro" id="IPR025723">
    <property type="entry name" value="ArsA/GET3_ATPase-like"/>
</dbReference>
<keyword evidence="3 8" id="KW-0963">Cytoplasm</keyword>
<comment type="similarity">
    <text evidence="1 8">Belongs to the arsA ATPase family.</text>
</comment>
<dbReference type="NCBIfam" id="TIGR00345">
    <property type="entry name" value="GET3_arsA_TRC40"/>
    <property type="match status" value="1"/>
</dbReference>
<accession>C1C1P4</accession>
<evidence type="ECO:0000256" key="4">
    <source>
        <dbReference type="ARBA" id="ARBA00022741"/>
    </source>
</evidence>